<dbReference type="Proteomes" id="UP000580344">
    <property type="component" value="Unassembled WGS sequence"/>
</dbReference>
<name>A0ABX1WIM1_9FLAO</name>
<organism evidence="1 2">
    <name type="scientific">Empedobacter stercoris</name>
    <dbReference type="NCBI Taxonomy" id="1628248"/>
    <lineage>
        <taxon>Bacteria</taxon>
        <taxon>Pseudomonadati</taxon>
        <taxon>Bacteroidota</taxon>
        <taxon>Flavobacteriia</taxon>
        <taxon>Flavobacteriales</taxon>
        <taxon>Weeksellaceae</taxon>
        <taxon>Empedobacter</taxon>
    </lineage>
</organism>
<dbReference type="NCBIfam" id="TIGR01200">
    <property type="entry name" value="GLPGLI"/>
    <property type="match status" value="1"/>
</dbReference>
<protein>
    <submittedName>
        <fullName evidence="1">GLPGLI family protein</fullName>
    </submittedName>
</protein>
<comment type="caution">
    <text evidence="1">The sequence shown here is derived from an EMBL/GenBank/DDBJ whole genome shotgun (WGS) entry which is preliminary data.</text>
</comment>
<dbReference type="Pfam" id="PF09697">
    <property type="entry name" value="Porph_ging"/>
    <property type="match status" value="1"/>
</dbReference>
<dbReference type="InterPro" id="IPR005901">
    <property type="entry name" value="GLPGLI"/>
</dbReference>
<dbReference type="RefSeq" id="WP_171621817.1">
    <property type="nucleotide sequence ID" value="NZ_CBCRZD010000013.1"/>
</dbReference>
<evidence type="ECO:0000313" key="1">
    <source>
        <dbReference type="EMBL" id="NOJ74493.1"/>
    </source>
</evidence>
<keyword evidence="2" id="KW-1185">Reference proteome</keyword>
<reference evidence="1 2" key="1">
    <citation type="submission" date="2020-05" db="EMBL/GenBank/DDBJ databases">
        <title>Tigecycline resistant gene in Empedobacter stercoris.</title>
        <authorList>
            <person name="Chen Y."/>
            <person name="Cheng Y."/>
            <person name="Zhou K."/>
        </authorList>
    </citation>
    <scope>NUCLEOTIDE SEQUENCE [LARGE SCALE GENOMIC DNA]</scope>
    <source>
        <strain evidence="1 2">ES202</strain>
    </source>
</reference>
<accession>A0ABX1WIM1</accession>
<evidence type="ECO:0000313" key="2">
    <source>
        <dbReference type="Proteomes" id="UP000580344"/>
    </source>
</evidence>
<sequence>MKNIIVGITLFLGVNLLAQSEKESIRATYKAEFIFDYEQSKDMFPKNLQAAFKSAIDRGIFVDFILESNNVLSIFKADTKINNAQDESDMVVQEILDSEKNPLYKDFSKNEYYKQFDINVKTYLVKENIPDFNWQLTKEKAVINGYNVVKAIGEDKEGNTFIAWYSPEIKYKDGPYNFANLPGLILQTEIITPYFKTIFKINQLEILTKKLDITLPTKGKILTFQEMQDDLNSIRKSSNEGVEK</sequence>
<dbReference type="EMBL" id="JABFOQ010000002">
    <property type="protein sequence ID" value="NOJ74493.1"/>
    <property type="molecule type" value="Genomic_DNA"/>
</dbReference>
<proteinExistence type="predicted"/>
<gene>
    <name evidence="1" type="ORF">HMH06_01300</name>
</gene>